<evidence type="ECO:0000256" key="5">
    <source>
        <dbReference type="ARBA" id="ARBA00023242"/>
    </source>
</evidence>
<feature type="compositionally biased region" description="Basic and acidic residues" evidence="6">
    <location>
        <begin position="872"/>
        <end position="882"/>
    </location>
</feature>
<keyword evidence="5" id="KW-0539">Nucleus</keyword>
<dbReference type="PANTHER" id="PTHR10019">
    <property type="entry name" value="SNF5"/>
    <property type="match status" value="1"/>
</dbReference>
<feature type="compositionally biased region" description="Polar residues" evidence="6">
    <location>
        <begin position="1054"/>
        <end position="1073"/>
    </location>
</feature>
<comment type="subcellular location">
    <subcellularLocation>
        <location evidence="1">Nucleus</location>
    </subcellularLocation>
</comment>
<feature type="compositionally biased region" description="Polar residues" evidence="6">
    <location>
        <begin position="1553"/>
        <end position="1567"/>
    </location>
</feature>
<evidence type="ECO:0000256" key="1">
    <source>
        <dbReference type="ARBA" id="ARBA00004123"/>
    </source>
</evidence>
<feature type="compositionally biased region" description="Low complexity" evidence="6">
    <location>
        <begin position="738"/>
        <end position="747"/>
    </location>
</feature>
<feature type="compositionally biased region" description="Low complexity" evidence="6">
    <location>
        <begin position="46"/>
        <end position="73"/>
    </location>
</feature>
<dbReference type="InterPro" id="IPR006939">
    <property type="entry name" value="SNF5"/>
</dbReference>
<feature type="compositionally biased region" description="Polar residues" evidence="6">
    <location>
        <begin position="1394"/>
        <end position="1407"/>
    </location>
</feature>
<keyword evidence="3" id="KW-0805">Transcription regulation</keyword>
<feature type="compositionally biased region" description="Acidic residues" evidence="6">
    <location>
        <begin position="1354"/>
        <end position="1369"/>
    </location>
</feature>
<feature type="compositionally biased region" description="Polar residues" evidence="6">
    <location>
        <begin position="650"/>
        <end position="664"/>
    </location>
</feature>
<feature type="compositionally biased region" description="Low complexity" evidence="6">
    <location>
        <begin position="1525"/>
        <end position="1552"/>
    </location>
</feature>
<gene>
    <name evidence="7" type="ORF">PSTT_02541</name>
</gene>
<feature type="region of interest" description="Disordered" evidence="6">
    <location>
        <begin position="835"/>
        <end position="1082"/>
    </location>
</feature>
<dbReference type="VEuPathDB" id="FungiDB:PSHT_16475"/>
<dbReference type="Proteomes" id="UP000239156">
    <property type="component" value="Unassembled WGS sequence"/>
</dbReference>
<dbReference type="GO" id="GO:0000228">
    <property type="term" value="C:nuclear chromosome"/>
    <property type="evidence" value="ECO:0007669"/>
    <property type="project" value="InterPro"/>
</dbReference>
<feature type="compositionally biased region" description="Basic and acidic residues" evidence="6">
    <location>
        <begin position="835"/>
        <end position="844"/>
    </location>
</feature>
<feature type="compositionally biased region" description="Basic and acidic residues" evidence="6">
    <location>
        <begin position="1020"/>
        <end position="1037"/>
    </location>
</feature>
<evidence type="ECO:0000313" key="8">
    <source>
        <dbReference type="Proteomes" id="UP000239156"/>
    </source>
</evidence>
<evidence type="ECO:0000256" key="6">
    <source>
        <dbReference type="SAM" id="MobiDB-lite"/>
    </source>
</evidence>
<feature type="region of interest" description="Disordered" evidence="6">
    <location>
        <begin position="19"/>
        <end position="194"/>
    </location>
</feature>
<name>A0A2S4VZH2_9BASI</name>
<feature type="region of interest" description="Disordered" evidence="6">
    <location>
        <begin position="553"/>
        <end position="586"/>
    </location>
</feature>
<feature type="compositionally biased region" description="Basic and acidic residues" evidence="6">
    <location>
        <begin position="553"/>
        <end position="563"/>
    </location>
</feature>
<proteinExistence type="inferred from homology"/>
<comment type="similarity">
    <text evidence="2">Belongs to the SNF5 family.</text>
</comment>
<feature type="region of interest" description="Disordered" evidence="6">
    <location>
        <begin position="629"/>
        <end position="752"/>
    </location>
</feature>
<dbReference type="EMBL" id="PKSL01000015">
    <property type="protein sequence ID" value="POW14925.1"/>
    <property type="molecule type" value="Genomic_DNA"/>
</dbReference>
<comment type="caution">
    <text evidence="7">The sequence shown here is derived from an EMBL/GenBank/DDBJ whole genome shotgun (WGS) entry which is preliminary data.</text>
</comment>
<feature type="region of interest" description="Disordered" evidence="6">
    <location>
        <begin position="1394"/>
        <end position="1580"/>
    </location>
</feature>
<dbReference type="VEuPathDB" id="FungiDB:PSHT_07246"/>
<feature type="compositionally biased region" description="Polar residues" evidence="6">
    <location>
        <begin position="898"/>
        <end position="909"/>
    </location>
</feature>
<feature type="compositionally biased region" description="Basic residues" evidence="6">
    <location>
        <begin position="1508"/>
        <end position="1524"/>
    </location>
</feature>
<organism evidence="7 8">
    <name type="scientific">Puccinia striiformis</name>
    <dbReference type="NCBI Taxonomy" id="27350"/>
    <lineage>
        <taxon>Eukaryota</taxon>
        <taxon>Fungi</taxon>
        <taxon>Dikarya</taxon>
        <taxon>Basidiomycota</taxon>
        <taxon>Pucciniomycotina</taxon>
        <taxon>Pucciniomycetes</taxon>
        <taxon>Pucciniales</taxon>
        <taxon>Pucciniaceae</taxon>
        <taxon>Puccinia</taxon>
    </lineage>
</organism>
<dbReference type="GO" id="GO:0006338">
    <property type="term" value="P:chromatin remodeling"/>
    <property type="evidence" value="ECO:0007669"/>
    <property type="project" value="InterPro"/>
</dbReference>
<evidence type="ECO:0008006" key="9">
    <source>
        <dbReference type="Google" id="ProtNLM"/>
    </source>
</evidence>
<feature type="compositionally biased region" description="Basic residues" evidence="6">
    <location>
        <begin position="564"/>
        <end position="574"/>
    </location>
</feature>
<evidence type="ECO:0000256" key="3">
    <source>
        <dbReference type="ARBA" id="ARBA00023015"/>
    </source>
</evidence>
<sequence length="1580" mass="174640">MLRAATAAATGHISTAATATEQHHQFQVQQAQHAQAHARRIEQQHHQQQQQQLQLQQQLPQIPQLRKQQQQPQTFHQLPASNQGLHRSNSTILQDPRSATPQPNPANGNSPSHSPPKFNHSAPIVHHQQQQQQQPITNYDHPPIQFPSSSSASSINQPSPSSSRHPQKLPIKTFSSSDQPHPSPPRQRITESDKASVLDWAQKDQAFETAAFTERLQKRSIFASSYGDALNASRCDWLGEVTPNRSTGRFRLQLPIDNDRLAAVGKRKSRPNSNLTRNRGRTLETQGYITWNLKEPVLTPEQFAIHLCEDLILPMQHFANPIVSAIKEQLEEFKLHQNFEGHLASHTVTEEQEEGLLGDDLKMEDTTTHVQQQQRDQDLTTTDPQQQKEELWWSDWKNRIISLDSDTRKPDHNQDLLLPPDTKRIKLSSTNIAHQSSLKSRLIDQNNPDLRPESVESISVSMDLRDDELRIPINLDIISGLAGEFKTAITHSIREQIATYVKSLALVEHSNGYPVPNDELRYAFLQRVTEPIRTGQVDDFTPFLNLLNAEELDRQEKEHDREARRKRRQTRSRRGITLPDRESQRTVRSIVPIQGIKMVMPYQNDNDDVIMPLQPVAEPFAIEESAVEIPEPSEHPPKRHIPVSKEVQVPESQMGTPNKATGSRVSRRLRGATADVVPSGTPPKNLELNPSVEKDDAPTPSNAGTPAPSSINKRTNNKPDPSNNPTASKKPLPASSRTTTTTTTTQTGAIDWESMGLHDPMIDGVWHCSNCGCPDQIAIGRRKGLGGKDTLCGECGKYIHRFKRNRPTLYNPSADYHTSLKLEADKAKQAIADQEVLRKDKNKTENQNLSSSLNSSKKRKKDGRNSLLPKSELIRRGEERADSVVSSNRSAASRESSPVGSVRSNKNSGPTEKPPPKKRAPTTRAQKSISKTIVVDSPEPGQSPPPDSHSPIVARSQSTSTSQPAKPSRVSSRRSSTKAEKILPKKVLIKNEEDLDQPTSKSPSVSGTRQENNQKRKQLRSKDQSDNKAKKGSKTPEEDQEEESSKLAPGGSRTGSISGSVTTPGGQRRSITNGRIAPPPITTARKIEHPQWMTDALNHISISYPDDQVELFPRPKKQAINPGTPPVIVGYDWRLKCVDCPGKLYTVGPGESFTNFHVHLKNRQHRTKVETRTGKLVDRSPTDSLHNNNNKNQQAEVSHQHPQLSPYDGSQQISPTNDLHQQRSRTGSQISPTENGQQVPSRSSNGHTNREVNPIISLEYAQSIEGPDNLADQHLLPTAPTSASLPPITTTLAAAESTAPQDQEPARSPGPDGDEEVVAGDHSSRSPTDNNVPPAPSSLDGVALQENNYMDYSRDDEDEEEEGEEEELDGVPTTRLPPMGTEMSIYPVNQEQSNQYSTEDTYMNSFPHSMHGISSSTTTSGTVIGRPDLPAKPTRNSIDGSGSISLGGGYGPPPPPAHSGLPSSRSSLSAPSNHLPPFLNRPTGGQGTHLPSSHHNHHNQLHYLPNHNHNHHPNQHHHQLHGHAHGNSNGNHSSVHSHPLPPSSSSSANTSSRLPPQTSINNTSNQLPLVHPLPKKPTFD</sequence>
<feature type="compositionally biased region" description="Low complexity" evidence="6">
    <location>
        <begin position="142"/>
        <end position="163"/>
    </location>
</feature>
<feature type="compositionally biased region" description="Low complexity" evidence="6">
    <location>
        <begin position="1458"/>
        <end position="1472"/>
    </location>
</feature>
<feature type="compositionally biased region" description="Low complexity" evidence="6">
    <location>
        <begin position="883"/>
        <end position="897"/>
    </location>
</feature>
<accession>A0A2S4VZH2</accession>
<feature type="compositionally biased region" description="Low complexity" evidence="6">
    <location>
        <begin position="25"/>
        <end position="35"/>
    </location>
</feature>
<feature type="compositionally biased region" description="Polar residues" evidence="6">
    <location>
        <begin position="997"/>
        <end position="1011"/>
    </location>
</feature>
<protein>
    <recommendedName>
        <fullName evidence="9">GATA-type domain-containing protein</fullName>
    </recommendedName>
</protein>
<keyword evidence="8" id="KW-1185">Reference proteome</keyword>
<evidence type="ECO:0000313" key="7">
    <source>
        <dbReference type="EMBL" id="POW14925.1"/>
    </source>
</evidence>
<feature type="region of interest" description="Disordered" evidence="6">
    <location>
        <begin position="366"/>
        <end position="387"/>
    </location>
</feature>
<dbReference type="VEuPathDB" id="FungiDB:PSTT_02541"/>
<feature type="compositionally biased region" description="Polar residues" evidence="6">
    <location>
        <begin position="699"/>
        <end position="727"/>
    </location>
</feature>
<feature type="compositionally biased region" description="Polar residues" evidence="6">
    <location>
        <begin position="74"/>
        <end position="112"/>
    </location>
</feature>
<feature type="compositionally biased region" description="Low complexity" evidence="6">
    <location>
        <begin position="368"/>
        <end position="385"/>
    </location>
</feature>
<feature type="region of interest" description="Disordered" evidence="6">
    <location>
        <begin position="1295"/>
        <end position="1382"/>
    </location>
</feature>
<feature type="compositionally biased region" description="Basic and acidic residues" evidence="6">
    <location>
        <begin position="1167"/>
        <end position="1181"/>
    </location>
</feature>
<evidence type="ECO:0000256" key="2">
    <source>
        <dbReference type="ARBA" id="ARBA00010239"/>
    </source>
</evidence>
<keyword evidence="4" id="KW-0804">Transcription</keyword>
<reference evidence="7" key="1">
    <citation type="submission" date="2017-12" db="EMBL/GenBank/DDBJ databases">
        <title>Gene loss provides genomic basis for host adaptation in cereal stripe rust fungi.</title>
        <authorList>
            <person name="Xia C."/>
        </authorList>
    </citation>
    <scope>NUCLEOTIDE SEQUENCE [LARGE SCALE GENOMIC DNA]</scope>
    <source>
        <strain evidence="7">93-210</strain>
    </source>
</reference>
<evidence type="ECO:0000256" key="4">
    <source>
        <dbReference type="ARBA" id="ARBA00023163"/>
    </source>
</evidence>
<feature type="compositionally biased region" description="Polar residues" evidence="6">
    <location>
        <begin position="1182"/>
        <end position="1247"/>
    </location>
</feature>
<feature type="compositionally biased region" description="Polar residues" evidence="6">
    <location>
        <begin position="955"/>
        <end position="970"/>
    </location>
</feature>
<feature type="region of interest" description="Disordered" evidence="6">
    <location>
        <begin position="1162"/>
        <end position="1249"/>
    </location>
</feature>
<dbReference type="Pfam" id="PF04855">
    <property type="entry name" value="SNF5"/>
    <property type="match status" value="2"/>
</dbReference>